<feature type="compositionally biased region" description="Polar residues" evidence="1">
    <location>
        <begin position="495"/>
        <end position="504"/>
    </location>
</feature>
<dbReference type="OrthoDB" id="4225515at2759"/>
<feature type="compositionally biased region" description="Polar residues" evidence="1">
    <location>
        <begin position="231"/>
        <end position="240"/>
    </location>
</feature>
<feature type="region of interest" description="Disordered" evidence="1">
    <location>
        <begin position="206"/>
        <end position="265"/>
    </location>
</feature>
<accession>A0A5N7CBB7</accession>
<feature type="compositionally biased region" description="Polar residues" evidence="1">
    <location>
        <begin position="440"/>
        <end position="455"/>
    </location>
</feature>
<organism evidence="2">
    <name type="scientific">Petromyces alliaceus</name>
    <name type="common">Aspergillus alliaceus</name>
    <dbReference type="NCBI Taxonomy" id="209559"/>
    <lineage>
        <taxon>Eukaryota</taxon>
        <taxon>Fungi</taxon>
        <taxon>Dikarya</taxon>
        <taxon>Ascomycota</taxon>
        <taxon>Pezizomycotina</taxon>
        <taxon>Eurotiomycetes</taxon>
        <taxon>Eurotiomycetidae</taxon>
        <taxon>Eurotiales</taxon>
        <taxon>Aspergillaceae</taxon>
        <taxon>Aspergillus</taxon>
        <taxon>Aspergillus subgen. Circumdati</taxon>
    </lineage>
</organism>
<dbReference type="Proteomes" id="UP000326877">
    <property type="component" value="Unassembled WGS sequence"/>
</dbReference>
<sequence>MATAYHPLPGELNAFRRGRNRSQTTVGLPSSPQKKRASSYYPPREPATPDDTNPFYLDHTLEDGAWRAYQPGARDVRFSEEANQYYMLSSVKPGKELPVSNAIRGGSARSRTNINRSTLSVVELEHQLALQQVTPQPWGHSSHYSQGSFGSVYTEVTPDLTPSSSFSSNYSAPIHPDIISKAGEQFARHSYKDTTSGNQAVLYQSTAQNRSRTILPAQQPATPTREASLRTVPSNASSDTLVMPLPDAQESPRGKPLPSLPPVARNGNTLANRRVQLPGGKPPIAPSMISPPCRINPVTMEPHTTHFDQALFIPANDCPSPVPSPGPNSPSIERQAGFGRDRPSTSTSEMVCEQSVWESDSDGEGMDPKSLSRKPIDTLKKVRSRVHLRVAKSAPKLQNSNNNTPVLEKFPTMPEQPPEERYPPPSRSIGKARLADIYPSAQQSLRLVPPSTTSLVPPRTPRSRQNSKDERPNIDMDRSTAAAAMQAKSRRKPRSNSPQTSLSTHGEKIRTMCREERSDKALHSLTLSRQPLYKRVWESLRVLGCHGDISPPRPRKAM</sequence>
<proteinExistence type="predicted"/>
<evidence type="ECO:0000256" key="1">
    <source>
        <dbReference type="SAM" id="MobiDB-lite"/>
    </source>
</evidence>
<dbReference type="EMBL" id="ML735250">
    <property type="protein sequence ID" value="KAE8390883.1"/>
    <property type="molecule type" value="Genomic_DNA"/>
</dbReference>
<feature type="compositionally biased region" description="Polar residues" evidence="1">
    <location>
        <begin position="21"/>
        <end position="32"/>
    </location>
</feature>
<gene>
    <name evidence="2" type="ORF">BDV23DRAFT_75027</name>
</gene>
<reference evidence="2" key="1">
    <citation type="submission" date="2019-04" db="EMBL/GenBank/DDBJ databases">
        <title>Friends and foes A comparative genomics studyof 23 Aspergillus species from section Flavi.</title>
        <authorList>
            <consortium name="DOE Joint Genome Institute"/>
            <person name="Kjaerbolling I."/>
            <person name="Vesth T."/>
            <person name="Frisvad J.C."/>
            <person name="Nybo J.L."/>
            <person name="Theobald S."/>
            <person name="Kildgaard S."/>
            <person name="Isbrandt T."/>
            <person name="Kuo A."/>
            <person name="Sato A."/>
            <person name="Lyhne E.K."/>
            <person name="Kogle M.E."/>
            <person name="Wiebenga A."/>
            <person name="Kun R.S."/>
            <person name="Lubbers R.J."/>
            <person name="Makela M.R."/>
            <person name="Barry K."/>
            <person name="Chovatia M."/>
            <person name="Clum A."/>
            <person name="Daum C."/>
            <person name="Haridas S."/>
            <person name="He G."/>
            <person name="LaButti K."/>
            <person name="Lipzen A."/>
            <person name="Mondo S."/>
            <person name="Riley R."/>
            <person name="Salamov A."/>
            <person name="Simmons B.A."/>
            <person name="Magnuson J.K."/>
            <person name="Henrissat B."/>
            <person name="Mortensen U.H."/>
            <person name="Larsen T.O."/>
            <person name="Devries R.P."/>
            <person name="Grigoriev I.V."/>
            <person name="Machida M."/>
            <person name="Baker S.E."/>
            <person name="Andersen M.R."/>
        </authorList>
    </citation>
    <scope>NUCLEOTIDE SEQUENCE [LARGE SCALE GENOMIC DNA]</scope>
    <source>
        <strain evidence="2">IBT 14317</strain>
    </source>
</reference>
<name>A0A5N7CBB7_PETAA</name>
<feature type="region of interest" description="Disordered" evidence="1">
    <location>
        <begin position="1"/>
        <end position="53"/>
    </location>
</feature>
<evidence type="ECO:0000313" key="2">
    <source>
        <dbReference type="EMBL" id="KAE8390883.1"/>
    </source>
</evidence>
<dbReference type="AlphaFoldDB" id="A0A5N7CBB7"/>
<protein>
    <submittedName>
        <fullName evidence="2">Uncharacterized protein</fullName>
    </submittedName>
</protein>
<feature type="compositionally biased region" description="Basic and acidic residues" evidence="1">
    <location>
        <begin position="466"/>
        <end position="478"/>
    </location>
</feature>
<feature type="compositionally biased region" description="Polar residues" evidence="1">
    <location>
        <begin position="396"/>
        <end position="405"/>
    </location>
</feature>
<feature type="region of interest" description="Disordered" evidence="1">
    <location>
        <begin position="391"/>
        <end position="509"/>
    </location>
</feature>
<feature type="region of interest" description="Disordered" evidence="1">
    <location>
        <begin position="321"/>
        <end position="377"/>
    </location>
</feature>